<dbReference type="Proteomes" id="UP000321617">
    <property type="component" value="Unassembled WGS sequence"/>
</dbReference>
<feature type="region of interest" description="Disordered" evidence="7">
    <location>
        <begin position="1"/>
        <end position="29"/>
    </location>
</feature>
<feature type="active site" description="Charge relay system" evidence="5">
    <location>
        <position position="210"/>
    </location>
</feature>
<evidence type="ECO:0000256" key="4">
    <source>
        <dbReference type="ARBA" id="ARBA00022825"/>
    </source>
</evidence>
<dbReference type="GO" id="GO:0006508">
    <property type="term" value="P:proteolysis"/>
    <property type="evidence" value="ECO:0007669"/>
    <property type="project" value="UniProtKB-KW"/>
</dbReference>
<dbReference type="PANTHER" id="PTHR43806:SF11">
    <property type="entry name" value="CEREVISIN-RELATED"/>
    <property type="match status" value="1"/>
</dbReference>
<dbReference type="GO" id="GO:0004252">
    <property type="term" value="F:serine-type endopeptidase activity"/>
    <property type="evidence" value="ECO:0007669"/>
    <property type="project" value="UniProtKB-UniRule"/>
</dbReference>
<evidence type="ECO:0000256" key="3">
    <source>
        <dbReference type="ARBA" id="ARBA00022801"/>
    </source>
</evidence>
<evidence type="ECO:0000256" key="6">
    <source>
        <dbReference type="RuleBase" id="RU003355"/>
    </source>
</evidence>
<dbReference type="PROSITE" id="PS00136">
    <property type="entry name" value="SUBTILASE_ASP"/>
    <property type="match status" value="1"/>
</dbReference>
<dbReference type="Gene3D" id="3.40.50.200">
    <property type="entry name" value="Peptidase S8/S53 domain"/>
    <property type="match status" value="1"/>
</dbReference>
<comment type="caution">
    <text evidence="9">The sequence shown here is derived from an EMBL/GenBank/DDBJ whole genome shotgun (WGS) entry which is preliminary data.</text>
</comment>
<dbReference type="AlphaFoldDB" id="A0A562V4L3"/>
<accession>A0A562V4L3</accession>
<dbReference type="OrthoDB" id="5177045at2"/>
<evidence type="ECO:0000256" key="5">
    <source>
        <dbReference type="PROSITE-ProRule" id="PRU01240"/>
    </source>
</evidence>
<reference evidence="9 10" key="1">
    <citation type="journal article" date="2013" name="Stand. Genomic Sci.">
        <title>Genomic Encyclopedia of Type Strains, Phase I: The one thousand microbial genomes (KMG-I) project.</title>
        <authorList>
            <person name="Kyrpides N.C."/>
            <person name="Woyke T."/>
            <person name="Eisen J.A."/>
            <person name="Garrity G."/>
            <person name="Lilburn T.G."/>
            <person name="Beck B.J."/>
            <person name="Whitman W.B."/>
            <person name="Hugenholtz P."/>
            <person name="Klenk H.P."/>
        </authorList>
    </citation>
    <scope>NUCLEOTIDE SEQUENCE [LARGE SCALE GENOMIC DNA]</scope>
    <source>
        <strain evidence="9 10">DSM 45044</strain>
    </source>
</reference>
<keyword evidence="3 5" id="KW-0378">Hydrolase</keyword>
<dbReference type="InterPro" id="IPR036852">
    <property type="entry name" value="Peptidase_S8/S53_dom_sf"/>
</dbReference>
<feature type="domain" description="Peptidase S8/S53" evidence="8">
    <location>
        <begin position="201"/>
        <end position="494"/>
    </location>
</feature>
<name>A0A562V4L3_9ACTN</name>
<dbReference type="PRINTS" id="PR00723">
    <property type="entry name" value="SUBTILISIN"/>
</dbReference>
<dbReference type="PROSITE" id="PS51892">
    <property type="entry name" value="SUBTILASE"/>
    <property type="match status" value="1"/>
</dbReference>
<dbReference type="Pfam" id="PF00082">
    <property type="entry name" value="Peptidase_S8"/>
    <property type="match status" value="1"/>
</dbReference>
<dbReference type="EMBL" id="VLLL01000006">
    <property type="protein sequence ID" value="TWJ12772.1"/>
    <property type="molecule type" value="Genomic_DNA"/>
</dbReference>
<keyword evidence="10" id="KW-1185">Reference proteome</keyword>
<dbReference type="PANTHER" id="PTHR43806">
    <property type="entry name" value="PEPTIDASE S8"/>
    <property type="match status" value="1"/>
</dbReference>
<evidence type="ECO:0000313" key="10">
    <source>
        <dbReference type="Proteomes" id="UP000321617"/>
    </source>
</evidence>
<gene>
    <name evidence="9" type="ORF">LX16_3536</name>
</gene>
<feature type="active site" description="Charge relay system" evidence="5">
    <location>
        <position position="476"/>
    </location>
</feature>
<evidence type="ECO:0000256" key="2">
    <source>
        <dbReference type="ARBA" id="ARBA00022670"/>
    </source>
</evidence>
<dbReference type="InterPro" id="IPR023828">
    <property type="entry name" value="Peptidase_S8_Ser-AS"/>
</dbReference>
<comment type="similarity">
    <text evidence="1 5 6">Belongs to the peptidase S8 family.</text>
</comment>
<evidence type="ECO:0000256" key="7">
    <source>
        <dbReference type="SAM" id="MobiDB-lite"/>
    </source>
</evidence>
<dbReference type="InterPro" id="IPR000209">
    <property type="entry name" value="Peptidase_S8/S53_dom"/>
</dbReference>
<dbReference type="InterPro" id="IPR023827">
    <property type="entry name" value="Peptidase_S8_Asp-AS"/>
</dbReference>
<evidence type="ECO:0000313" key="9">
    <source>
        <dbReference type="EMBL" id="TWJ12772.1"/>
    </source>
</evidence>
<sequence>MKIVFTDESASLEPPNPRRDRSSGVPSLPEHVLDRHRARVLRPGDAPVAAGTPTPDGTVYRYQRLLMCHRLLGDTGRLAALDDVLTGHGLRIDRSRIADRPAARMHRAELGAAGTRPTRVDAWTVLQTVRAAVENGDCDRGVGNGLRLEHLLVAAKGGGPSAGTPGGGGPGGPYPSYPDRFPVEFAAPMPTRRPVAAMPGGRRPVIAVLDTGIAPGHPALDVSDRSEGRDTFVSVDTELQKTITIDSDPEGPPLDTPWDTLVTDESLLGEVSSHFGHGTFIAGLIRQIAPDARVRSIRVMHDDGLVYEHECIHALSLLADEVERARAGDESADPVDLITLSFGFVDEDPYDQPSAGLMRVVERLARLGVGVVAAAGNQATRRPFYPAALAAEDLGESAAPILSVAALNPNGTVAMFSNEGSWVNCYATGAGLVSTFPTFASGSRSPDRQSAGLRRRREGFDADDFSSGFAVWNGTSFAAPVAAAGVTAAMLRLPGVDLSDRSAEAAAGRLTGAIRVLKG</sequence>
<dbReference type="PROSITE" id="PS00138">
    <property type="entry name" value="SUBTILASE_SER"/>
    <property type="match status" value="1"/>
</dbReference>
<keyword evidence="4 5" id="KW-0720">Serine protease</keyword>
<dbReference type="SUPFAM" id="SSF52743">
    <property type="entry name" value="Subtilisin-like"/>
    <property type="match status" value="1"/>
</dbReference>
<protein>
    <submittedName>
        <fullName evidence="9">Subtilase family protein</fullName>
    </submittedName>
</protein>
<organism evidence="9 10">
    <name type="scientific">Stackebrandtia albiflava</name>
    <dbReference type="NCBI Taxonomy" id="406432"/>
    <lineage>
        <taxon>Bacteria</taxon>
        <taxon>Bacillati</taxon>
        <taxon>Actinomycetota</taxon>
        <taxon>Actinomycetes</taxon>
        <taxon>Glycomycetales</taxon>
        <taxon>Glycomycetaceae</taxon>
        <taxon>Stackebrandtia</taxon>
    </lineage>
</organism>
<dbReference type="InterPro" id="IPR015500">
    <property type="entry name" value="Peptidase_S8_subtilisin-rel"/>
</dbReference>
<keyword evidence="2 5" id="KW-0645">Protease</keyword>
<evidence type="ECO:0000256" key="1">
    <source>
        <dbReference type="ARBA" id="ARBA00011073"/>
    </source>
</evidence>
<feature type="active site" description="Charge relay system" evidence="5">
    <location>
        <position position="277"/>
    </location>
</feature>
<dbReference type="InterPro" id="IPR050131">
    <property type="entry name" value="Peptidase_S8_subtilisin-like"/>
</dbReference>
<dbReference type="RefSeq" id="WP_147140136.1">
    <property type="nucleotide sequence ID" value="NZ_BAABIJ010000002.1"/>
</dbReference>
<evidence type="ECO:0000259" key="8">
    <source>
        <dbReference type="Pfam" id="PF00082"/>
    </source>
</evidence>
<proteinExistence type="inferred from homology"/>